<keyword evidence="2" id="KW-1185">Reference proteome</keyword>
<sequence length="164" mass="17661">MPPQDLWLPPHTCLSRPGPGHRAHPGGLIEIVLEKGNGAFAAISDRMRARERCGARDTAERTTVQRKRPCDGSESSIVGNGGTFLRGRNHFMAGHSGLSEHCASLHPSLLSSLPPRTFYAGLRTDAFDCTAPHQGQLIKNLILGEAGEGNKFGEAISSGNLWIR</sequence>
<evidence type="ECO:0000313" key="2">
    <source>
        <dbReference type="Proteomes" id="UP001153269"/>
    </source>
</evidence>
<reference evidence="1" key="1">
    <citation type="submission" date="2020-03" db="EMBL/GenBank/DDBJ databases">
        <authorList>
            <person name="Weist P."/>
        </authorList>
    </citation>
    <scope>NUCLEOTIDE SEQUENCE</scope>
</reference>
<dbReference type="AlphaFoldDB" id="A0A9N7Y9Y2"/>
<gene>
    <name evidence="1" type="ORF">PLEPLA_LOCUS5903</name>
</gene>
<comment type="caution">
    <text evidence="1">The sequence shown here is derived from an EMBL/GenBank/DDBJ whole genome shotgun (WGS) entry which is preliminary data.</text>
</comment>
<evidence type="ECO:0000313" key="1">
    <source>
        <dbReference type="EMBL" id="CAB1418081.1"/>
    </source>
</evidence>
<accession>A0A9N7Y9Y2</accession>
<organism evidence="1 2">
    <name type="scientific">Pleuronectes platessa</name>
    <name type="common">European plaice</name>
    <dbReference type="NCBI Taxonomy" id="8262"/>
    <lineage>
        <taxon>Eukaryota</taxon>
        <taxon>Metazoa</taxon>
        <taxon>Chordata</taxon>
        <taxon>Craniata</taxon>
        <taxon>Vertebrata</taxon>
        <taxon>Euteleostomi</taxon>
        <taxon>Actinopterygii</taxon>
        <taxon>Neopterygii</taxon>
        <taxon>Teleostei</taxon>
        <taxon>Neoteleostei</taxon>
        <taxon>Acanthomorphata</taxon>
        <taxon>Carangaria</taxon>
        <taxon>Pleuronectiformes</taxon>
        <taxon>Pleuronectoidei</taxon>
        <taxon>Pleuronectidae</taxon>
        <taxon>Pleuronectes</taxon>
    </lineage>
</organism>
<dbReference type="Proteomes" id="UP001153269">
    <property type="component" value="Unassembled WGS sequence"/>
</dbReference>
<name>A0A9N7Y9Y2_PLEPL</name>
<proteinExistence type="predicted"/>
<dbReference type="EMBL" id="CADEAL010000303">
    <property type="protein sequence ID" value="CAB1418081.1"/>
    <property type="molecule type" value="Genomic_DNA"/>
</dbReference>
<protein>
    <submittedName>
        <fullName evidence="1">Uncharacterized protein</fullName>
    </submittedName>
</protein>